<dbReference type="Proteomes" id="UP001595886">
    <property type="component" value="Unassembled WGS sequence"/>
</dbReference>
<comment type="caution">
    <text evidence="2">The sequence shown here is derived from an EMBL/GenBank/DDBJ whole genome shotgun (WGS) entry which is preliminary data.</text>
</comment>
<feature type="signal peptide" evidence="1">
    <location>
        <begin position="1"/>
        <end position="33"/>
    </location>
</feature>
<evidence type="ECO:0000256" key="1">
    <source>
        <dbReference type="SAM" id="SignalP"/>
    </source>
</evidence>
<dbReference type="RefSeq" id="WP_380022881.1">
    <property type="nucleotide sequence ID" value="NZ_JBHSHD010000017.1"/>
</dbReference>
<dbReference type="EMBL" id="JBHSHD010000017">
    <property type="protein sequence ID" value="MFC4822541.1"/>
    <property type="molecule type" value="Genomic_DNA"/>
</dbReference>
<keyword evidence="1" id="KW-0732">Signal</keyword>
<sequence length="280" mass="28151">MFRNSQVRFLPLRRRIALATVVALAGASTPALAEVGNASAYDLSISLTILGIPALNVSAQTPVGIVDATSPADDANQLPSIDIGNALIARVTTGLLMSEAQYLPGVSNSGIAAQSQVAGLNVSALGLLGASLLSLQADVIRSKSLVVGHCPLPPPGPSLNGLLDDLVYGNGFDEGNFSTGGDGTPGSGPDDTAALGNVHLSILGIDVPLPLNPPPNTGVDLNALGIAGATLLLNEQVLEGDGITSRTKTSNALRLSLNVLGTITGDVVVGHSSASIDCTQ</sequence>
<feature type="chain" id="PRO_5047500459" evidence="1">
    <location>
        <begin position="34"/>
        <end position="280"/>
    </location>
</feature>
<protein>
    <submittedName>
        <fullName evidence="2">Uncharacterized protein</fullName>
    </submittedName>
</protein>
<reference evidence="3" key="1">
    <citation type="journal article" date="2019" name="Int. J. Syst. Evol. Microbiol.">
        <title>The Global Catalogue of Microorganisms (GCM) 10K type strain sequencing project: providing services to taxonomists for standard genome sequencing and annotation.</title>
        <authorList>
            <consortium name="The Broad Institute Genomics Platform"/>
            <consortium name="The Broad Institute Genome Sequencing Center for Infectious Disease"/>
            <person name="Wu L."/>
            <person name="Ma J."/>
        </authorList>
    </citation>
    <scope>NUCLEOTIDE SEQUENCE [LARGE SCALE GENOMIC DNA]</scope>
    <source>
        <strain evidence="3">CCUG 30340</strain>
    </source>
</reference>
<keyword evidence="3" id="KW-1185">Reference proteome</keyword>
<name>A0ABV9R0E6_9GAMM</name>
<evidence type="ECO:0000313" key="2">
    <source>
        <dbReference type="EMBL" id="MFC4822541.1"/>
    </source>
</evidence>
<accession>A0ABV9R0E6</accession>
<gene>
    <name evidence="2" type="ORF">ACFO6Q_19635</name>
</gene>
<organism evidence="2 3">
    <name type="scientific">Dokdonella ginsengisoli</name>
    <dbReference type="NCBI Taxonomy" id="363846"/>
    <lineage>
        <taxon>Bacteria</taxon>
        <taxon>Pseudomonadati</taxon>
        <taxon>Pseudomonadota</taxon>
        <taxon>Gammaproteobacteria</taxon>
        <taxon>Lysobacterales</taxon>
        <taxon>Rhodanobacteraceae</taxon>
        <taxon>Dokdonella</taxon>
    </lineage>
</organism>
<evidence type="ECO:0000313" key="3">
    <source>
        <dbReference type="Proteomes" id="UP001595886"/>
    </source>
</evidence>
<proteinExistence type="predicted"/>